<dbReference type="InterPro" id="IPR004358">
    <property type="entry name" value="Sig_transdc_His_kin-like_C"/>
</dbReference>
<dbReference type="InterPro" id="IPR003661">
    <property type="entry name" value="HisK_dim/P_dom"/>
</dbReference>
<evidence type="ECO:0000313" key="14">
    <source>
        <dbReference type="EMBL" id="BDZ45649.1"/>
    </source>
</evidence>
<gene>
    <name evidence="14" type="ORF">GCM10025866_15580</name>
</gene>
<dbReference type="Pfam" id="PF02518">
    <property type="entry name" value="HATPase_c"/>
    <property type="match status" value="1"/>
</dbReference>
<evidence type="ECO:0000256" key="11">
    <source>
        <dbReference type="SAM" id="Phobius"/>
    </source>
</evidence>
<dbReference type="PANTHER" id="PTHR45436">
    <property type="entry name" value="SENSOR HISTIDINE KINASE YKOH"/>
    <property type="match status" value="1"/>
</dbReference>
<evidence type="ECO:0000256" key="9">
    <source>
        <dbReference type="ARBA" id="ARBA00023012"/>
    </source>
</evidence>
<dbReference type="RefSeq" id="WP_286278902.1">
    <property type="nucleotide sequence ID" value="NZ_AP027731.1"/>
</dbReference>
<dbReference type="InterPro" id="IPR050428">
    <property type="entry name" value="TCS_sensor_his_kinase"/>
</dbReference>
<evidence type="ECO:0000256" key="10">
    <source>
        <dbReference type="ARBA" id="ARBA00023136"/>
    </source>
</evidence>
<keyword evidence="7 14" id="KW-0418">Kinase</keyword>
<dbReference type="InterPro" id="IPR036890">
    <property type="entry name" value="HATPase_C_sf"/>
</dbReference>
<keyword evidence="5" id="KW-0808">Transferase</keyword>
<keyword evidence="8 11" id="KW-1133">Transmembrane helix</keyword>
<dbReference type="CDD" id="cd00082">
    <property type="entry name" value="HisKA"/>
    <property type="match status" value="1"/>
</dbReference>
<proteinExistence type="predicted"/>
<dbReference type="SMART" id="SM00388">
    <property type="entry name" value="HisKA"/>
    <property type="match status" value="1"/>
</dbReference>
<evidence type="ECO:0000259" key="12">
    <source>
        <dbReference type="PROSITE" id="PS50109"/>
    </source>
</evidence>
<keyword evidence="4" id="KW-0597">Phosphoprotein</keyword>
<dbReference type="EMBL" id="AP027731">
    <property type="protein sequence ID" value="BDZ45649.1"/>
    <property type="molecule type" value="Genomic_DNA"/>
</dbReference>
<dbReference type="CDD" id="cd06225">
    <property type="entry name" value="HAMP"/>
    <property type="match status" value="1"/>
</dbReference>
<evidence type="ECO:0000256" key="2">
    <source>
        <dbReference type="ARBA" id="ARBA00004236"/>
    </source>
</evidence>
<evidence type="ECO:0000256" key="8">
    <source>
        <dbReference type="ARBA" id="ARBA00022989"/>
    </source>
</evidence>
<keyword evidence="15" id="KW-1185">Reference proteome</keyword>
<dbReference type="SMART" id="SM00387">
    <property type="entry name" value="HATPase_c"/>
    <property type="match status" value="1"/>
</dbReference>
<accession>A0ABM8GBN5</accession>
<dbReference type="SUPFAM" id="SSF55874">
    <property type="entry name" value="ATPase domain of HSP90 chaperone/DNA topoisomerase II/histidine kinase"/>
    <property type="match status" value="1"/>
</dbReference>
<evidence type="ECO:0000256" key="7">
    <source>
        <dbReference type="ARBA" id="ARBA00022777"/>
    </source>
</evidence>
<dbReference type="Gene3D" id="3.30.565.10">
    <property type="entry name" value="Histidine kinase-like ATPase, C-terminal domain"/>
    <property type="match status" value="1"/>
</dbReference>
<dbReference type="Gene3D" id="6.10.340.10">
    <property type="match status" value="1"/>
</dbReference>
<dbReference type="SUPFAM" id="SSF47384">
    <property type="entry name" value="Homodimeric domain of signal transducing histidine kinase"/>
    <property type="match status" value="1"/>
</dbReference>
<evidence type="ECO:0000256" key="6">
    <source>
        <dbReference type="ARBA" id="ARBA00022692"/>
    </source>
</evidence>
<dbReference type="InterPro" id="IPR036097">
    <property type="entry name" value="HisK_dim/P_sf"/>
</dbReference>
<dbReference type="CDD" id="cd00075">
    <property type="entry name" value="HATPase"/>
    <property type="match status" value="1"/>
</dbReference>
<dbReference type="PROSITE" id="PS50885">
    <property type="entry name" value="HAMP"/>
    <property type="match status" value="1"/>
</dbReference>
<dbReference type="InterPro" id="IPR003660">
    <property type="entry name" value="HAMP_dom"/>
</dbReference>
<comment type="catalytic activity">
    <reaction evidence="1">
        <text>ATP + protein L-histidine = ADP + protein N-phospho-L-histidine.</text>
        <dbReference type="EC" id="2.7.13.3"/>
    </reaction>
</comment>
<feature type="transmembrane region" description="Helical" evidence="11">
    <location>
        <begin position="74"/>
        <end position="101"/>
    </location>
</feature>
<organism evidence="14 15">
    <name type="scientific">Naasia aerilata</name>
    <dbReference type="NCBI Taxonomy" id="1162966"/>
    <lineage>
        <taxon>Bacteria</taxon>
        <taxon>Bacillati</taxon>
        <taxon>Actinomycetota</taxon>
        <taxon>Actinomycetes</taxon>
        <taxon>Micrococcales</taxon>
        <taxon>Microbacteriaceae</taxon>
        <taxon>Naasia</taxon>
    </lineage>
</organism>
<dbReference type="PANTHER" id="PTHR45436:SF5">
    <property type="entry name" value="SENSOR HISTIDINE KINASE TRCS"/>
    <property type="match status" value="1"/>
</dbReference>
<dbReference type="GO" id="GO:0016301">
    <property type="term" value="F:kinase activity"/>
    <property type="evidence" value="ECO:0007669"/>
    <property type="project" value="UniProtKB-KW"/>
</dbReference>
<evidence type="ECO:0000256" key="1">
    <source>
        <dbReference type="ARBA" id="ARBA00000085"/>
    </source>
</evidence>
<evidence type="ECO:0000259" key="13">
    <source>
        <dbReference type="PROSITE" id="PS50885"/>
    </source>
</evidence>
<dbReference type="InterPro" id="IPR003594">
    <property type="entry name" value="HATPase_dom"/>
</dbReference>
<protein>
    <recommendedName>
        <fullName evidence="3">histidine kinase</fullName>
        <ecNumber evidence="3">2.7.13.3</ecNumber>
    </recommendedName>
</protein>
<dbReference type="SMART" id="SM00304">
    <property type="entry name" value="HAMP"/>
    <property type="match status" value="1"/>
</dbReference>
<feature type="domain" description="Histidine kinase" evidence="12">
    <location>
        <begin position="175"/>
        <end position="390"/>
    </location>
</feature>
<evidence type="ECO:0000256" key="4">
    <source>
        <dbReference type="ARBA" id="ARBA00022553"/>
    </source>
</evidence>
<keyword evidence="6 11" id="KW-0812">Transmembrane</keyword>
<comment type="subcellular location">
    <subcellularLocation>
        <location evidence="2">Cell membrane</location>
    </subcellularLocation>
</comment>
<dbReference type="InterPro" id="IPR005467">
    <property type="entry name" value="His_kinase_dom"/>
</dbReference>
<evidence type="ECO:0000256" key="3">
    <source>
        <dbReference type="ARBA" id="ARBA00012438"/>
    </source>
</evidence>
<dbReference type="PROSITE" id="PS50109">
    <property type="entry name" value="HIS_KIN"/>
    <property type="match status" value="1"/>
</dbReference>
<dbReference type="Proteomes" id="UP001321498">
    <property type="component" value="Chromosome"/>
</dbReference>
<evidence type="ECO:0000313" key="15">
    <source>
        <dbReference type="Proteomes" id="UP001321498"/>
    </source>
</evidence>
<reference evidence="15" key="1">
    <citation type="journal article" date="2019" name="Int. J. Syst. Evol. Microbiol.">
        <title>The Global Catalogue of Microorganisms (GCM) 10K type strain sequencing project: providing services to taxonomists for standard genome sequencing and annotation.</title>
        <authorList>
            <consortium name="The Broad Institute Genomics Platform"/>
            <consortium name="The Broad Institute Genome Sequencing Center for Infectious Disease"/>
            <person name="Wu L."/>
            <person name="Ma J."/>
        </authorList>
    </citation>
    <scope>NUCLEOTIDE SEQUENCE [LARGE SCALE GENOMIC DNA]</scope>
    <source>
        <strain evidence="15">NBRC 108725</strain>
    </source>
</reference>
<keyword evidence="10 11" id="KW-0472">Membrane</keyword>
<feature type="domain" description="HAMP" evidence="13">
    <location>
        <begin position="98"/>
        <end position="160"/>
    </location>
</feature>
<name>A0ABM8GBN5_9MICO</name>
<evidence type="ECO:0000256" key="5">
    <source>
        <dbReference type="ARBA" id="ARBA00022679"/>
    </source>
</evidence>
<dbReference type="Gene3D" id="1.10.287.130">
    <property type="match status" value="1"/>
</dbReference>
<dbReference type="PRINTS" id="PR00344">
    <property type="entry name" value="BCTRLSENSOR"/>
</dbReference>
<sequence length="409" mass="42683">MSSGYLDEEGRQRTLSDDAQASILNLIADGHPHTVDLGGDLGEYRMTAVVDPLHAQAIVTGLPLSGVQDTVRQLAVIVSIVTLAGLVLAGGAAALTVGAALRPLRRVAQTAATVAELPLDRGDVDISVRVPERDTNPATEVGRVGAALNRLLGHVGTALAVRKASEDKVRQFVGDASHELRTPLASIRGYSELTRRTQPDLAPEVRHNLARIESEAIRMTSLVEDLLLLARLDSSRELERGEVDLSLAVVEAVGDAHAAGPDHEWVLDLPEEPVVVQGDGARLRQVVVNLLANARVHTPAGTVVTARLAEEPNGTVTLQVGDDGPGIDPSVAATLFERFSRGDASRARETGTTGLGLSIVKGVVEAHGGTVRVDSRPGATVFTVTLPRAVPAPGEGAAARAGETATALV</sequence>
<dbReference type="Pfam" id="PF00512">
    <property type="entry name" value="HisKA"/>
    <property type="match status" value="1"/>
</dbReference>
<dbReference type="EC" id="2.7.13.3" evidence="3"/>
<keyword evidence="9" id="KW-0902">Two-component regulatory system</keyword>